<name>A0A9X0PF45_9STAP</name>
<dbReference type="GO" id="GO:0003677">
    <property type="term" value="F:DNA binding"/>
    <property type="evidence" value="ECO:0007669"/>
    <property type="project" value="InterPro"/>
</dbReference>
<dbReference type="SUPFAM" id="SSF46785">
    <property type="entry name" value="Winged helix' DNA-binding domain"/>
    <property type="match status" value="1"/>
</dbReference>
<dbReference type="PROSITE" id="PS51063">
    <property type="entry name" value="HTH_CRP_2"/>
    <property type="match status" value="1"/>
</dbReference>
<protein>
    <submittedName>
        <fullName evidence="1">Crp/Fnr family transcriptional regulator</fullName>
    </submittedName>
</protein>
<dbReference type="Pfam" id="PF13545">
    <property type="entry name" value="HTH_Crp_2"/>
    <property type="match status" value="1"/>
</dbReference>
<dbReference type="AlphaFoldDB" id="A0A9X0PF45"/>
<accession>A0A9X0PF45</accession>
<dbReference type="GO" id="GO:0006355">
    <property type="term" value="P:regulation of DNA-templated transcription"/>
    <property type="evidence" value="ECO:0007669"/>
    <property type="project" value="InterPro"/>
</dbReference>
<reference evidence="1 2" key="1">
    <citation type="journal article" date="2020" name="Access Microbiol">
        <title>Isolation and genome sequencing of Staphylococcus schleiferi subspecies coagulans from Antarctic seals.</title>
        <authorList>
            <person name="Foster G."/>
            <person name="Robb A."/>
            <person name="Paterson G.K."/>
        </authorList>
    </citation>
    <scope>NUCLEOTIDE SEQUENCE [LARGE SCALE GENOMIC DNA]</scope>
    <source>
        <strain evidence="1 2">M615/02/4</strain>
    </source>
</reference>
<dbReference type="Proteomes" id="UP000524893">
    <property type="component" value="Unassembled WGS sequence"/>
</dbReference>
<dbReference type="GeneID" id="72414631"/>
<organism evidence="1 2">
    <name type="scientific">Staphylococcus coagulans</name>
    <dbReference type="NCBI Taxonomy" id="74706"/>
    <lineage>
        <taxon>Bacteria</taxon>
        <taxon>Bacillati</taxon>
        <taxon>Bacillota</taxon>
        <taxon>Bacilli</taxon>
        <taxon>Bacillales</taxon>
        <taxon>Staphylococcaceae</taxon>
        <taxon>Staphylococcus</taxon>
    </lineage>
</organism>
<evidence type="ECO:0000313" key="2">
    <source>
        <dbReference type="Proteomes" id="UP000524893"/>
    </source>
</evidence>
<dbReference type="InterPro" id="IPR036388">
    <property type="entry name" value="WH-like_DNA-bd_sf"/>
</dbReference>
<dbReference type="InterPro" id="IPR036390">
    <property type="entry name" value="WH_DNA-bd_sf"/>
</dbReference>
<comment type="caution">
    <text evidence="1">The sequence shown here is derived from an EMBL/GenBank/DDBJ whole genome shotgun (WGS) entry which is preliminary data.</text>
</comment>
<gene>
    <name evidence="1" type="ORF">HR081_06785</name>
</gene>
<dbReference type="RefSeq" id="WP_165545721.1">
    <property type="nucleotide sequence ID" value="NZ_CP092966.1"/>
</dbReference>
<proteinExistence type="predicted"/>
<dbReference type="InterPro" id="IPR012318">
    <property type="entry name" value="HTH_CRP"/>
</dbReference>
<evidence type="ECO:0000313" key="1">
    <source>
        <dbReference type="EMBL" id="MBA8776626.1"/>
    </source>
</evidence>
<sequence>MGALLEFITVAGDTLKLNKSQEVKFDNDVIIAVDEGVLFVKHYYNNGESRIINVLKSGSVQYIESSYMSIKAKSKMRMKIINKDFFNRNAGVESKKDLRQLITILYSRMNMTIRDTSFQEKSLNLIACLVKLANTFGLEKENGILIDLDLTHKELAELSMLTRETVSRNMKKLYADKLLIYKSKKIFILNLECLRSKLKCENCPSIYCAYG</sequence>
<dbReference type="SMART" id="SM00419">
    <property type="entry name" value="HTH_CRP"/>
    <property type="match status" value="1"/>
</dbReference>
<dbReference type="EMBL" id="JABTCN010000016">
    <property type="protein sequence ID" value="MBA8776626.1"/>
    <property type="molecule type" value="Genomic_DNA"/>
</dbReference>
<dbReference type="Gene3D" id="1.10.10.10">
    <property type="entry name" value="Winged helix-like DNA-binding domain superfamily/Winged helix DNA-binding domain"/>
    <property type="match status" value="1"/>
</dbReference>